<dbReference type="InterPro" id="IPR014043">
    <property type="entry name" value="Acyl_transferase_dom"/>
</dbReference>
<evidence type="ECO:0000259" key="6">
    <source>
        <dbReference type="SMART" id="SM00827"/>
    </source>
</evidence>
<accession>A0ABU9VTS0</accession>
<dbReference type="SUPFAM" id="SSF52151">
    <property type="entry name" value="FabD/lysophospholipase-like"/>
    <property type="match status" value="1"/>
</dbReference>
<evidence type="ECO:0000256" key="3">
    <source>
        <dbReference type="ARBA" id="ARBA00023315"/>
    </source>
</evidence>
<dbReference type="InterPro" id="IPR004410">
    <property type="entry name" value="Malonyl_CoA-ACP_transAc_FabD"/>
</dbReference>
<dbReference type="SUPFAM" id="SSF55048">
    <property type="entry name" value="Probable ACP-binding domain of malonyl-CoA ACP transacylase"/>
    <property type="match status" value="1"/>
</dbReference>
<feature type="region of interest" description="Disordered" evidence="5">
    <location>
        <begin position="322"/>
        <end position="349"/>
    </location>
</feature>
<dbReference type="PANTHER" id="PTHR42681:SF1">
    <property type="entry name" value="MALONYL-COA-ACYL CARRIER PROTEIN TRANSACYLASE, MITOCHONDRIAL"/>
    <property type="match status" value="1"/>
</dbReference>
<dbReference type="RefSeq" id="WP_343185793.1">
    <property type="nucleotide sequence ID" value="NZ_JBCITM010000007.1"/>
</dbReference>
<dbReference type="InterPro" id="IPR016036">
    <property type="entry name" value="Malonyl_transacylase_ACP-bd"/>
</dbReference>
<dbReference type="GO" id="GO:0004314">
    <property type="term" value="F:[acyl-carrier-protein] S-malonyltransferase activity"/>
    <property type="evidence" value="ECO:0007669"/>
    <property type="project" value="UniProtKB-EC"/>
</dbReference>
<proteinExistence type="predicted"/>
<keyword evidence="8" id="KW-1185">Reference proteome</keyword>
<evidence type="ECO:0000256" key="2">
    <source>
        <dbReference type="ARBA" id="ARBA00022679"/>
    </source>
</evidence>
<dbReference type="Gene3D" id="3.30.70.250">
    <property type="entry name" value="Malonyl-CoA ACP transacylase, ACP-binding"/>
    <property type="match status" value="1"/>
</dbReference>
<gene>
    <name evidence="7" type="primary">fabD</name>
    <name evidence="7" type="ORF">AAIG11_08295</name>
</gene>
<comment type="caution">
    <text evidence="7">The sequence shown here is derived from an EMBL/GenBank/DDBJ whole genome shotgun (WGS) entry which is preliminary data.</text>
</comment>
<comment type="catalytic activity">
    <reaction evidence="4">
        <text>holo-[ACP] + malonyl-CoA = malonyl-[ACP] + CoA</text>
        <dbReference type="Rhea" id="RHEA:41792"/>
        <dbReference type="Rhea" id="RHEA-COMP:9623"/>
        <dbReference type="Rhea" id="RHEA-COMP:9685"/>
        <dbReference type="ChEBI" id="CHEBI:57287"/>
        <dbReference type="ChEBI" id="CHEBI:57384"/>
        <dbReference type="ChEBI" id="CHEBI:64479"/>
        <dbReference type="ChEBI" id="CHEBI:78449"/>
        <dbReference type="EC" id="2.3.1.39"/>
    </reaction>
</comment>
<dbReference type="InterPro" id="IPR016035">
    <property type="entry name" value="Acyl_Trfase/lysoPLipase"/>
</dbReference>
<dbReference type="SMART" id="SM00827">
    <property type="entry name" value="PKS_AT"/>
    <property type="match status" value="1"/>
</dbReference>
<name>A0ABU9VTS0_9CLOT</name>
<dbReference type="InterPro" id="IPR001227">
    <property type="entry name" value="Ac_transferase_dom_sf"/>
</dbReference>
<dbReference type="EMBL" id="JBCITM010000007">
    <property type="protein sequence ID" value="MEN1760469.1"/>
    <property type="molecule type" value="Genomic_DNA"/>
</dbReference>
<dbReference type="NCBIfam" id="TIGR00128">
    <property type="entry name" value="fabD"/>
    <property type="match status" value="1"/>
</dbReference>
<dbReference type="Proteomes" id="UP001407405">
    <property type="component" value="Unassembled WGS sequence"/>
</dbReference>
<dbReference type="InterPro" id="IPR050858">
    <property type="entry name" value="Mal-CoA-ACP_Trans/PKS_FabD"/>
</dbReference>
<protein>
    <recommendedName>
        <fullName evidence="1">[acyl-carrier-protein] S-malonyltransferase</fullName>
        <ecNumber evidence="1">2.3.1.39</ecNumber>
    </recommendedName>
</protein>
<dbReference type="EC" id="2.3.1.39" evidence="1"/>
<keyword evidence="3 7" id="KW-0012">Acyltransferase</keyword>
<evidence type="ECO:0000256" key="1">
    <source>
        <dbReference type="ARBA" id="ARBA00013258"/>
    </source>
</evidence>
<organism evidence="7 8">
    <name type="scientific">Anoxynatronum sibiricum</name>
    <dbReference type="NCBI Taxonomy" id="210623"/>
    <lineage>
        <taxon>Bacteria</taxon>
        <taxon>Bacillati</taxon>
        <taxon>Bacillota</taxon>
        <taxon>Clostridia</taxon>
        <taxon>Eubacteriales</taxon>
        <taxon>Clostridiaceae</taxon>
        <taxon>Anoxynatronum</taxon>
    </lineage>
</organism>
<dbReference type="Gene3D" id="3.40.366.10">
    <property type="entry name" value="Malonyl-Coenzyme A Acyl Carrier Protein, domain 2"/>
    <property type="match status" value="1"/>
</dbReference>
<dbReference type="Pfam" id="PF00698">
    <property type="entry name" value="Acyl_transf_1"/>
    <property type="match status" value="1"/>
</dbReference>
<feature type="domain" description="Malonyl-CoA:ACP transacylase (MAT)" evidence="6">
    <location>
        <begin position="7"/>
        <end position="317"/>
    </location>
</feature>
<reference evidence="7 8" key="1">
    <citation type="submission" date="2024-04" db="EMBL/GenBank/DDBJ databases">
        <title>Genome sequencing and metabolic network reconstruction of aminoacids and betaine degradation by Anoxynatronum sibiricum.</title>
        <authorList>
            <person name="Detkova E.N."/>
            <person name="Boltjanskaja Y.V."/>
            <person name="Mardanov A.V."/>
            <person name="Kevbrin V."/>
        </authorList>
    </citation>
    <scope>NUCLEOTIDE SEQUENCE [LARGE SCALE GENOMIC DNA]</scope>
    <source>
        <strain evidence="7 8">Z-7981</strain>
    </source>
</reference>
<evidence type="ECO:0000313" key="7">
    <source>
        <dbReference type="EMBL" id="MEN1760469.1"/>
    </source>
</evidence>
<evidence type="ECO:0000256" key="5">
    <source>
        <dbReference type="SAM" id="MobiDB-lite"/>
    </source>
</evidence>
<dbReference type="PANTHER" id="PTHR42681">
    <property type="entry name" value="MALONYL-COA-ACYL CARRIER PROTEIN TRANSACYLASE, MITOCHONDRIAL"/>
    <property type="match status" value="1"/>
</dbReference>
<evidence type="ECO:0000313" key="8">
    <source>
        <dbReference type="Proteomes" id="UP001407405"/>
    </source>
</evidence>
<evidence type="ECO:0000256" key="4">
    <source>
        <dbReference type="ARBA" id="ARBA00048462"/>
    </source>
</evidence>
<keyword evidence="2 7" id="KW-0808">Transferase</keyword>
<sequence length="362" mass="38746">MTHLAFIFPGQGAQYVGMGKDFYQQHPLARETFQEAEEALGIPLARLCHEGPESELTRTEITQPAILTTSVAMLRTFTALGFQSTMTAGLSLGEYTALVHAGSIAFADAVRLVRYRGKYMQEAVPEDKGGMAAILGLDPEALEDCLSAGRRVGFVAVANFNCPGQIVLSGETAAVKRAMEACKEAGAKKAVMLTVSAPFHTPMLDSAGERLKSNLATISLQAPNQLFFSNVTGGDMTDPTEIAAALVKQVSHPVLWEKNLLTMMQADCSVFVEIGPSNSLTGFVKRTAKTHRLNASGMHIETFEQLNNVAETLSKEGYHGIVQSSGADHGSLPGHRPGHCPQDGSVWRTDRDQLCPAGELGA</sequence>